<dbReference type="PANTHER" id="PTHR37625">
    <property type="entry name" value="OUTER MEMBRANE LIPOPROTEIN-RELATED"/>
    <property type="match status" value="1"/>
</dbReference>
<gene>
    <name evidence="2" type="primary">tssJ</name>
    <name evidence="2" type="ORF">DKK79_03650</name>
</gene>
<organism evidence="2 3">
    <name type="scientific">Gilliamella apicola</name>
    <dbReference type="NCBI Taxonomy" id="1196095"/>
    <lineage>
        <taxon>Bacteria</taxon>
        <taxon>Pseudomonadati</taxon>
        <taxon>Pseudomonadota</taxon>
        <taxon>Gammaproteobacteria</taxon>
        <taxon>Orbales</taxon>
        <taxon>Orbaceae</taxon>
        <taxon>Gilliamella</taxon>
    </lineage>
</organism>
<dbReference type="PANTHER" id="PTHR37625:SF4">
    <property type="entry name" value="OUTER MEMBRANE LIPOPROTEIN"/>
    <property type="match status" value="1"/>
</dbReference>
<protein>
    <submittedName>
        <fullName evidence="2">Type VI secretion system lipoprotein TssJ</fullName>
    </submittedName>
</protein>
<keyword evidence="1" id="KW-1133">Transmembrane helix</keyword>
<dbReference type="PROSITE" id="PS51257">
    <property type="entry name" value="PROKAR_LIPOPROTEIN"/>
    <property type="match status" value="1"/>
</dbReference>
<comment type="caution">
    <text evidence="2">The sequence shown here is derived from an EMBL/GenBank/DDBJ whole genome shotgun (WGS) entry which is preliminary data.</text>
</comment>
<dbReference type="Pfam" id="PF12790">
    <property type="entry name" value="T6SS-SciN"/>
    <property type="match status" value="1"/>
</dbReference>
<dbReference type="InterPro" id="IPR017734">
    <property type="entry name" value="T6SS_SciN"/>
</dbReference>
<proteinExistence type="predicted"/>
<keyword evidence="1" id="KW-0812">Transmembrane</keyword>
<evidence type="ECO:0000313" key="3">
    <source>
        <dbReference type="Proteomes" id="UP000247483"/>
    </source>
</evidence>
<dbReference type="AlphaFoldDB" id="A0A2V4E3N7"/>
<dbReference type="Gene3D" id="2.60.40.4150">
    <property type="entry name" value="Type VI secretion system, lipoprotein SciN"/>
    <property type="match status" value="1"/>
</dbReference>
<dbReference type="InterPro" id="IPR038706">
    <property type="entry name" value="Type_VI_SciN-like_sf"/>
</dbReference>
<dbReference type="EMBL" id="QGLP01000004">
    <property type="protein sequence ID" value="PXZ05781.1"/>
    <property type="molecule type" value="Genomic_DNA"/>
</dbReference>
<dbReference type="NCBIfam" id="TIGR03352">
    <property type="entry name" value="VI_chp_3"/>
    <property type="match status" value="1"/>
</dbReference>
<keyword evidence="2" id="KW-0449">Lipoprotein</keyword>
<accession>A0A2V4E3N7</accession>
<reference evidence="2 3" key="1">
    <citation type="submission" date="2018-05" db="EMBL/GenBank/DDBJ databases">
        <title>Reference genomes for bee gut microbiota database.</title>
        <authorList>
            <person name="Ellegaard K.M."/>
        </authorList>
    </citation>
    <scope>NUCLEOTIDE SEQUENCE [LARGE SCALE GENOMIC DNA]</scope>
    <source>
        <strain evidence="2 3">ESL0177</strain>
    </source>
</reference>
<sequence>MLHNKKGISMRLINTFMACVLTIGLTGCGIVQSTYEGAADLTNSVFSWSIRTIHLDITARAELNMDDEKLSSPVVIRIYQLKDAETFNSVFYEDLVNKDSDALKESLLESKELILKPNTSVSVDIPFNKKADVVGIAALYRDPNLKENSWRLVLTRSDLHINKPREIIASQYTIKLLDESK</sequence>
<evidence type="ECO:0000256" key="1">
    <source>
        <dbReference type="SAM" id="Phobius"/>
    </source>
</evidence>
<evidence type="ECO:0000313" key="2">
    <source>
        <dbReference type="EMBL" id="PXZ05781.1"/>
    </source>
</evidence>
<keyword evidence="1" id="KW-0472">Membrane</keyword>
<feature type="transmembrane region" description="Helical" evidence="1">
    <location>
        <begin position="12"/>
        <end position="35"/>
    </location>
</feature>
<dbReference type="Proteomes" id="UP000247483">
    <property type="component" value="Unassembled WGS sequence"/>
</dbReference>
<name>A0A2V4E3N7_9GAMM</name>